<dbReference type="PROSITE" id="PS00705">
    <property type="entry name" value="PROK_CO2_ANHYDRASE_2"/>
    <property type="match status" value="1"/>
</dbReference>
<keyword evidence="4" id="KW-0479">Metal-binding</keyword>
<dbReference type="SUPFAM" id="SSF53056">
    <property type="entry name" value="beta-carbonic anhydrase, cab"/>
    <property type="match status" value="1"/>
</dbReference>
<dbReference type="Proteomes" id="UP001196565">
    <property type="component" value="Unassembled WGS sequence"/>
</dbReference>
<reference evidence="9 10" key="1">
    <citation type="submission" date="2021-07" db="EMBL/GenBank/DDBJ databases">
        <authorList>
            <person name="So Y."/>
        </authorList>
    </citation>
    <scope>NUCLEOTIDE SEQUENCE [LARGE SCALE GENOMIC DNA]</scope>
    <source>
        <strain evidence="9 10">HJA6</strain>
    </source>
</reference>
<comment type="function">
    <text evidence="8">Reversible hydration of carbon dioxide.</text>
</comment>
<accession>A0ABS7A852</accession>
<evidence type="ECO:0000256" key="8">
    <source>
        <dbReference type="RuleBase" id="RU003956"/>
    </source>
</evidence>
<dbReference type="InterPro" id="IPR001765">
    <property type="entry name" value="Carbonic_anhydrase"/>
</dbReference>
<sequence length="202" mass="21964">MDELVAGYRRFRQETWPQQRARFEELAAQGQRPHTLVIACSDSRVDPQMIFSAGPGELFVARNVANLVPPYMPDAAFHGTSAAVEFAVRVLVVKRIVVMGHALCGGIRALLDGVPPEAGDFVAGWIKIAGRAREVALRCDVPEQRQEVAEHEAVRISLANLMTFPWVAEAVAEGRLALHGAHFGVATGRLVLVPAEGEPRTP</sequence>
<dbReference type="Gene3D" id="3.40.1050.10">
    <property type="entry name" value="Carbonic anhydrase"/>
    <property type="match status" value="1"/>
</dbReference>
<comment type="catalytic activity">
    <reaction evidence="7 8">
        <text>hydrogencarbonate + H(+) = CO2 + H2O</text>
        <dbReference type="Rhea" id="RHEA:10748"/>
        <dbReference type="ChEBI" id="CHEBI:15377"/>
        <dbReference type="ChEBI" id="CHEBI:15378"/>
        <dbReference type="ChEBI" id="CHEBI:16526"/>
        <dbReference type="ChEBI" id="CHEBI:17544"/>
        <dbReference type="EC" id="4.2.1.1"/>
    </reaction>
</comment>
<keyword evidence="6 8" id="KW-0456">Lyase</keyword>
<organism evidence="9 10">
    <name type="scientific">Roseomonas alba</name>
    <dbReference type="NCBI Taxonomy" id="2846776"/>
    <lineage>
        <taxon>Bacteria</taxon>
        <taxon>Pseudomonadati</taxon>
        <taxon>Pseudomonadota</taxon>
        <taxon>Alphaproteobacteria</taxon>
        <taxon>Acetobacterales</taxon>
        <taxon>Roseomonadaceae</taxon>
        <taxon>Roseomonas</taxon>
    </lineage>
</organism>
<dbReference type="InterPro" id="IPR015892">
    <property type="entry name" value="Carbonic_anhydrase_CS"/>
</dbReference>
<dbReference type="Pfam" id="PF00484">
    <property type="entry name" value="Pro_CA"/>
    <property type="match status" value="1"/>
</dbReference>
<name>A0ABS7A852_9PROT</name>
<protein>
    <recommendedName>
        <fullName evidence="3 8">Carbonic anhydrase</fullName>
        <ecNumber evidence="3 8">4.2.1.1</ecNumber>
    </recommendedName>
    <alternativeName>
        <fullName evidence="8">Carbonate dehydratase</fullName>
    </alternativeName>
</protein>
<comment type="similarity">
    <text evidence="2 8">Belongs to the beta-class carbonic anhydrase family.</text>
</comment>
<dbReference type="RefSeq" id="WP_219763054.1">
    <property type="nucleotide sequence ID" value="NZ_JAHYBZ010000003.1"/>
</dbReference>
<dbReference type="PANTHER" id="PTHR11002:SF76">
    <property type="entry name" value="CARBONIC ANHYDRASE"/>
    <property type="match status" value="1"/>
</dbReference>
<dbReference type="PANTHER" id="PTHR11002">
    <property type="entry name" value="CARBONIC ANHYDRASE"/>
    <property type="match status" value="1"/>
</dbReference>
<evidence type="ECO:0000256" key="7">
    <source>
        <dbReference type="ARBA" id="ARBA00048348"/>
    </source>
</evidence>
<keyword evidence="5 8" id="KW-0862">Zinc</keyword>
<keyword evidence="10" id="KW-1185">Reference proteome</keyword>
<dbReference type="EMBL" id="JAHYBZ010000003">
    <property type="protein sequence ID" value="MBW6398459.1"/>
    <property type="molecule type" value="Genomic_DNA"/>
</dbReference>
<evidence type="ECO:0000256" key="5">
    <source>
        <dbReference type="ARBA" id="ARBA00022833"/>
    </source>
</evidence>
<gene>
    <name evidence="9" type="ORF">KPL78_11400</name>
</gene>
<evidence type="ECO:0000256" key="1">
    <source>
        <dbReference type="ARBA" id="ARBA00001947"/>
    </source>
</evidence>
<evidence type="ECO:0000256" key="3">
    <source>
        <dbReference type="ARBA" id="ARBA00012925"/>
    </source>
</evidence>
<comment type="caution">
    <text evidence="9">The sequence shown here is derived from an EMBL/GenBank/DDBJ whole genome shotgun (WGS) entry which is preliminary data.</text>
</comment>
<dbReference type="CDD" id="cd00884">
    <property type="entry name" value="beta_CA_cladeB"/>
    <property type="match status" value="1"/>
</dbReference>
<evidence type="ECO:0000256" key="4">
    <source>
        <dbReference type="ARBA" id="ARBA00022723"/>
    </source>
</evidence>
<evidence type="ECO:0000313" key="9">
    <source>
        <dbReference type="EMBL" id="MBW6398459.1"/>
    </source>
</evidence>
<evidence type="ECO:0000313" key="10">
    <source>
        <dbReference type="Proteomes" id="UP001196565"/>
    </source>
</evidence>
<proteinExistence type="inferred from homology"/>
<dbReference type="PROSITE" id="PS00704">
    <property type="entry name" value="PROK_CO2_ANHYDRASE_1"/>
    <property type="match status" value="1"/>
</dbReference>
<evidence type="ECO:0000256" key="6">
    <source>
        <dbReference type="ARBA" id="ARBA00023239"/>
    </source>
</evidence>
<dbReference type="InterPro" id="IPR045066">
    <property type="entry name" value="Beta_CA_cladeB"/>
</dbReference>
<dbReference type="InterPro" id="IPR036874">
    <property type="entry name" value="Carbonic_anhydrase_sf"/>
</dbReference>
<dbReference type="EC" id="4.2.1.1" evidence="3 8"/>
<evidence type="ECO:0000256" key="2">
    <source>
        <dbReference type="ARBA" id="ARBA00006217"/>
    </source>
</evidence>
<comment type="cofactor">
    <cofactor evidence="1">
        <name>Zn(2+)</name>
        <dbReference type="ChEBI" id="CHEBI:29105"/>
    </cofactor>
</comment>
<dbReference type="SMART" id="SM00947">
    <property type="entry name" value="Pro_CA"/>
    <property type="match status" value="1"/>
</dbReference>